<sequence length="39" mass="4630">MGMMDRYSFQNFSPFPFYKLKQPPSRFIPGRLFTTLSPV</sequence>
<protein>
    <submittedName>
        <fullName evidence="1">Uncharacterized protein</fullName>
    </submittedName>
</protein>
<dbReference type="Proteomes" id="UP000075288">
    <property type="component" value="Unassembled WGS sequence"/>
</dbReference>
<evidence type="ECO:0000313" key="3">
    <source>
        <dbReference type="Proteomes" id="UP000075288"/>
    </source>
</evidence>
<dbReference type="EMBL" id="LQYI01000083">
    <property type="protein sequence ID" value="KYC66129.1"/>
    <property type="molecule type" value="Genomic_DNA"/>
</dbReference>
<proteinExistence type="predicted"/>
<gene>
    <name evidence="1" type="ORF">B4098_0067</name>
    <name evidence="2" type="ORF">B4099_0093</name>
</gene>
<evidence type="ECO:0000313" key="4">
    <source>
        <dbReference type="Proteomes" id="UP000075304"/>
    </source>
</evidence>
<reference evidence="3 4" key="1">
    <citation type="submission" date="2016-01" db="EMBL/GenBank/DDBJ databases">
        <title>Genome Sequences of Twelve Sporeforming Bacillus Species Isolated from Foods.</title>
        <authorList>
            <person name="Berendsen E.M."/>
            <person name="Wells-Bennik M.H."/>
            <person name="Krawcyk A.O."/>
            <person name="De Jong A."/>
            <person name="Holsappel S."/>
            <person name="Eijlander R.T."/>
            <person name="Kuipers O.P."/>
        </authorList>
    </citation>
    <scope>NUCLEOTIDE SEQUENCE [LARGE SCALE GENOMIC DNA]</scope>
    <source>
        <strain evidence="1 3">B4098</strain>
        <strain evidence="2 4">B4099</strain>
    </source>
</reference>
<name>A0A150JQY0_HEYCO</name>
<evidence type="ECO:0000313" key="1">
    <source>
        <dbReference type="EMBL" id="KYC59693.1"/>
    </source>
</evidence>
<comment type="caution">
    <text evidence="1">The sequence shown here is derived from an EMBL/GenBank/DDBJ whole genome shotgun (WGS) entry which is preliminary data.</text>
</comment>
<organism evidence="1 3">
    <name type="scientific">Heyndrickxia coagulans</name>
    <name type="common">Weizmannia coagulans</name>
    <dbReference type="NCBI Taxonomy" id="1398"/>
    <lineage>
        <taxon>Bacteria</taxon>
        <taxon>Bacillati</taxon>
        <taxon>Bacillota</taxon>
        <taxon>Bacilli</taxon>
        <taxon>Bacillales</taxon>
        <taxon>Bacillaceae</taxon>
        <taxon>Heyndrickxia</taxon>
    </lineage>
</organism>
<evidence type="ECO:0000313" key="2">
    <source>
        <dbReference type="EMBL" id="KYC66129.1"/>
    </source>
</evidence>
<dbReference type="EMBL" id="LQYG01000107">
    <property type="protein sequence ID" value="KYC59693.1"/>
    <property type="molecule type" value="Genomic_DNA"/>
</dbReference>
<accession>A0A150JQY0</accession>
<dbReference type="AlphaFoldDB" id="A0A150JQY0"/>
<dbReference type="Proteomes" id="UP000075304">
    <property type="component" value="Unassembled WGS sequence"/>
</dbReference>